<dbReference type="Pfam" id="PF25948">
    <property type="entry name" value="DUF7986"/>
    <property type="match status" value="1"/>
</dbReference>
<keyword evidence="2" id="KW-1185">Reference proteome</keyword>
<reference evidence="1 2" key="1">
    <citation type="submission" date="2021-12" db="EMBL/GenBank/DDBJ databases">
        <title>Genome sequencing of bacteria with rrn-lacking chromosome and rrn-plasmid.</title>
        <authorList>
            <person name="Anda M."/>
            <person name="Iwasaki W."/>
        </authorList>
    </citation>
    <scope>NUCLEOTIDE SEQUENCE [LARGE SCALE GENOMIC DNA]</scope>
    <source>
        <strain evidence="1 2">DSM 100852</strain>
    </source>
</reference>
<dbReference type="AlphaFoldDB" id="A0AAU9DFF6"/>
<dbReference type="EMBL" id="AP025314">
    <property type="protein sequence ID" value="BDD09700.1"/>
    <property type="molecule type" value="Genomic_DNA"/>
</dbReference>
<evidence type="ECO:0000313" key="1">
    <source>
        <dbReference type="EMBL" id="BDD09700.1"/>
    </source>
</evidence>
<gene>
    <name evidence="1" type="ORF">FUAX_21320</name>
</gene>
<dbReference type="InterPro" id="IPR058292">
    <property type="entry name" value="DUF7986"/>
</dbReference>
<protein>
    <submittedName>
        <fullName evidence="1">Uncharacterized protein</fullName>
    </submittedName>
</protein>
<organism evidence="1 2">
    <name type="scientific">Fulvitalea axinellae</name>
    <dbReference type="NCBI Taxonomy" id="1182444"/>
    <lineage>
        <taxon>Bacteria</taxon>
        <taxon>Pseudomonadati</taxon>
        <taxon>Bacteroidota</taxon>
        <taxon>Cytophagia</taxon>
        <taxon>Cytophagales</taxon>
        <taxon>Persicobacteraceae</taxon>
        <taxon>Fulvitalea</taxon>
    </lineage>
</organism>
<dbReference type="Proteomes" id="UP001348817">
    <property type="component" value="Chromosome"/>
</dbReference>
<accession>A0AAU9DFF6</accession>
<dbReference type="KEGG" id="fax:FUAX_21320"/>
<sequence>MTFQEYQKLREQADVLLEKIFDYNQSNMNRDMKFVAKRLGIWSDGAIVAESEEDGEVIMDYILHEKNPDGKRLVDDFYDYGPELDDSLEEIALSHTEAFASVFLVDSVNPKSKTVVVEDQLDGELTRYEIMNEALANSATPETPVFLRLVPFKGMNVTTGVPIMFSEYSYGEFKKGLSLLRMKKRGNVSPEDLFVLAFKRGDVGTTEG</sequence>
<dbReference type="RefSeq" id="WP_338391295.1">
    <property type="nucleotide sequence ID" value="NZ_AP025314.1"/>
</dbReference>
<name>A0AAU9DFF6_9BACT</name>
<proteinExistence type="predicted"/>
<evidence type="ECO:0000313" key="2">
    <source>
        <dbReference type="Proteomes" id="UP001348817"/>
    </source>
</evidence>